<name>A0ABZ0ZXE6_9CAUD</name>
<dbReference type="Proteomes" id="UP001327463">
    <property type="component" value="Segment"/>
</dbReference>
<sequence>MTEKVSTTIRLSDTVDQWSRKVHVNVRNGKVTTVYRWKSRDGRDHTQRITLNDSQTTRLMAALVNAQDKVLGDDTERRNKCAREMLSLTQ</sequence>
<organism evidence="1 2">
    <name type="scientific">Klebsiella phage vB_KpnP_cmc355D</name>
    <dbReference type="NCBI Taxonomy" id="3110534"/>
    <lineage>
        <taxon>Viruses</taxon>
        <taxon>Duplodnaviria</taxon>
        <taxon>Heunggongvirae</taxon>
        <taxon>Uroviricota</taxon>
        <taxon>Caudoviricetes</taxon>
        <taxon>Autographivirales</taxon>
        <taxon>Autotranscriptaviridae</taxon>
        <taxon>Studiervirinae</taxon>
        <taxon>Benllochvirus</taxon>
        <taxon>Benllochvirus cmc355D</taxon>
    </lineage>
</organism>
<dbReference type="Pfam" id="PF17574">
    <property type="entry name" value="TA_inhibitor"/>
    <property type="match status" value="1"/>
</dbReference>
<evidence type="ECO:0000313" key="1">
    <source>
        <dbReference type="EMBL" id="WQZ00613.1"/>
    </source>
</evidence>
<evidence type="ECO:0008006" key="3">
    <source>
        <dbReference type="Google" id="ProtNLM"/>
    </source>
</evidence>
<dbReference type="EMBL" id="OR915848">
    <property type="protein sequence ID" value="WQZ00613.1"/>
    <property type="molecule type" value="Genomic_DNA"/>
</dbReference>
<proteinExistence type="predicted"/>
<protein>
    <recommendedName>
        <fullName evidence="3">Inhibitor of toxin/antitoxin system</fullName>
    </recommendedName>
</protein>
<dbReference type="InterPro" id="IPR035151">
    <property type="entry name" value="TA_inhibitor"/>
</dbReference>
<evidence type="ECO:0000313" key="2">
    <source>
        <dbReference type="Proteomes" id="UP001327463"/>
    </source>
</evidence>
<reference evidence="1 2" key="1">
    <citation type="submission" date="2023-12" db="EMBL/GenBank/DDBJ databases">
        <authorList>
            <person name="Geng H."/>
            <person name="Luan G."/>
        </authorList>
    </citation>
    <scope>NUCLEOTIDE SEQUENCE [LARGE SCALE GENOMIC DNA]</scope>
</reference>
<keyword evidence="2" id="KW-1185">Reference proteome</keyword>
<accession>A0ABZ0ZXE6</accession>